<proteinExistence type="predicted"/>
<organism evidence="1 2">
    <name type="scientific">Daphnia magna</name>
    <dbReference type="NCBI Taxonomy" id="35525"/>
    <lineage>
        <taxon>Eukaryota</taxon>
        <taxon>Metazoa</taxon>
        <taxon>Ecdysozoa</taxon>
        <taxon>Arthropoda</taxon>
        <taxon>Crustacea</taxon>
        <taxon>Branchiopoda</taxon>
        <taxon>Diplostraca</taxon>
        <taxon>Cladocera</taxon>
        <taxon>Anomopoda</taxon>
        <taxon>Daphniidae</taxon>
        <taxon>Daphnia</taxon>
    </lineage>
</organism>
<comment type="caution">
    <text evidence="1">The sequence shown here is derived from an EMBL/GenBank/DDBJ whole genome shotgun (WGS) entry which is preliminary data.</text>
</comment>
<accession>A0ABR0AWR3</accession>
<dbReference type="Proteomes" id="UP001234178">
    <property type="component" value="Unassembled WGS sequence"/>
</dbReference>
<keyword evidence="2" id="KW-1185">Reference proteome</keyword>
<evidence type="ECO:0000313" key="2">
    <source>
        <dbReference type="Proteomes" id="UP001234178"/>
    </source>
</evidence>
<reference evidence="1 2" key="1">
    <citation type="journal article" date="2023" name="Nucleic Acids Res.">
        <title>The hologenome of Daphnia magna reveals possible DNA methylation and microbiome-mediated evolution of the host genome.</title>
        <authorList>
            <person name="Chaturvedi A."/>
            <person name="Li X."/>
            <person name="Dhandapani V."/>
            <person name="Marshall H."/>
            <person name="Kissane S."/>
            <person name="Cuenca-Cambronero M."/>
            <person name="Asole G."/>
            <person name="Calvet F."/>
            <person name="Ruiz-Romero M."/>
            <person name="Marangio P."/>
            <person name="Guigo R."/>
            <person name="Rago D."/>
            <person name="Mirbahai L."/>
            <person name="Eastwood N."/>
            <person name="Colbourne J.K."/>
            <person name="Zhou J."/>
            <person name="Mallon E."/>
            <person name="Orsini L."/>
        </authorList>
    </citation>
    <scope>NUCLEOTIDE SEQUENCE [LARGE SCALE GENOMIC DNA]</scope>
    <source>
        <strain evidence="1">LRV0_1</strain>
    </source>
</reference>
<protein>
    <submittedName>
        <fullName evidence="1">Uncharacterized protein</fullName>
    </submittedName>
</protein>
<gene>
    <name evidence="1" type="ORF">OUZ56_022556</name>
</gene>
<evidence type="ECO:0000313" key="1">
    <source>
        <dbReference type="EMBL" id="KAK4029577.1"/>
    </source>
</evidence>
<name>A0ABR0AWR3_9CRUS</name>
<sequence>MNSGKRHRDLKQRGWTELVQIKKHLSRPDICSKPVTGLLLLFLAWPHGVGKRKARQSEMIH</sequence>
<dbReference type="EMBL" id="JAOYFB010000039">
    <property type="protein sequence ID" value="KAK4029577.1"/>
    <property type="molecule type" value="Genomic_DNA"/>
</dbReference>